<name>A0A4R7JVD3_9GAMM</name>
<dbReference type="PRINTS" id="PR00885">
    <property type="entry name" value="BCTERIALGSPH"/>
</dbReference>
<keyword evidence="6 12" id="KW-0812">Transmembrane</keyword>
<evidence type="ECO:0000313" key="15">
    <source>
        <dbReference type="Proteomes" id="UP000295830"/>
    </source>
</evidence>
<accession>A0A4R7JVD3</accession>
<dbReference type="RefSeq" id="WP_166646026.1">
    <property type="nucleotide sequence ID" value="NZ_SOAX01000003.1"/>
</dbReference>
<dbReference type="InterPro" id="IPR002416">
    <property type="entry name" value="T2SS_protein-GspH"/>
</dbReference>
<sequence>MGRAPSQRGFTLIELMVVLVVVGLLISLVGMNIGGGGERRELTEVTRTLYLRMQAAADEAVLTSREMGVRFEEDNRYRFLVFDRDEAEWVPEPRGGLPGGRLPKWAEIEIQSEGDSGGGTGLGDSDAELIPHIVFFSSGQMTPFELSIWWRKQQEAVHRIQSDGVNGPDWSRPGDEPDSGEL</sequence>
<feature type="transmembrane region" description="Helical" evidence="12">
    <location>
        <begin position="12"/>
        <end position="33"/>
    </location>
</feature>
<keyword evidence="15" id="KW-1185">Reference proteome</keyword>
<evidence type="ECO:0000256" key="8">
    <source>
        <dbReference type="ARBA" id="ARBA00023136"/>
    </source>
</evidence>
<keyword evidence="8 12" id="KW-0472">Membrane</keyword>
<dbReference type="NCBIfam" id="TIGR01708">
    <property type="entry name" value="typeII_sec_gspH"/>
    <property type="match status" value="1"/>
</dbReference>
<evidence type="ECO:0000256" key="3">
    <source>
        <dbReference type="ARBA" id="ARBA00022475"/>
    </source>
</evidence>
<evidence type="ECO:0000256" key="6">
    <source>
        <dbReference type="ARBA" id="ARBA00022692"/>
    </source>
</evidence>
<dbReference type="NCBIfam" id="TIGR02532">
    <property type="entry name" value="IV_pilin_GFxxxE"/>
    <property type="match status" value="1"/>
</dbReference>
<evidence type="ECO:0000256" key="7">
    <source>
        <dbReference type="ARBA" id="ARBA00022989"/>
    </source>
</evidence>
<evidence type="ECO:0000256" key="4">
    <source>
        <dbReference type="ARBA" id="ARBA00022481"/>
    </source>
</evidence>
<comment type="caution">
    <text evidence="14">The sequence shown here is derived from an EMBL/GenBank/DDBJ whole genome shotgun (WGS) entry which is preliminary data.</text>
</comment>
<keyword evidence="3" id="KW-1003">Cell membrane</keyword>
<feature type="region of interest" description="Disordered" evidence="11">
    <location>
        <begin position="160"/>
        <end position="182"/>
    </location>
</feature>
<comment type="similarity">
    <text evidence="9">Belongs to the GSP H family.</text>
</comment>
<evidence type="ECO:0000256" key="1">
    <source>
        <dbReference type="ARBA" id="ARBA00004377"/>
    </source>
</evidence>
<keyword evidence="7 12" id="KW-1133">Transmembrane helix</keyword>
<dbReference type="InterPro" id="IPR049875">
    <property type="entry name" value="TypeII_GspH"/>
</dbReference>
<dbReference type="GO" id="GO:0015627">
    <property type="term" value="C:type II protein secretion system complex"/>
    <property type="evidence" value="ECO:0007669"/>
    <property type="project" value="InterPro"/>
</dbReference>
<comment type="subcellular location">
    <subcellularLocation>
        <location evidence="1">Cell inner membrane</location>
        <topology evidence="1">Single-pass membrane protein</topology>
    </subcellularLocation>
</comment>
<dbReference type="Gene3D" id="3.55.40.10">
    <property type="entry name" value="minor pseudopilin epsh domain"/>
    <property type="match status" value="1"/>
</dbReference>
<evidence type="ECO:0000256" key="9">
    <source>
        <dbReference type="ARBA" id="ARBA00025772"/>
    </source>
</evidence>
<dbReference type="SUPFAM" id="SSF54523">
    <property type="entry name" value="Pili subunits"/>
    <property type="match status" value="1"/>
</dbReference>
<organism evidence="14 15">
    <name type="scientific">Halospina denitrificans</name>
    <dbReference type="NCBI Taxonomy" id="332522"/>
    <lineage>
        <taxon>Bacteria</taxon>
        <taxon>Pseudomonadati</taxon>
        <taxon>Pseudomonadota</taxon>
        <taxon>Gammaproteobacteria</taxon>
        <taxon>Halospina</taxon>
    </lineage>
</organism>
<evidence type="ECO:0000256" key="10">
    <source>
        <dbReference type="ARBA" id="ARBA00030775"/>
    </source>
</evidence>
<dbReference type="Proteomes" id="UP000295830">
    <property type="component" value="Unassembled WGS sequence"/>
</dbReference>
<dbReference type="InterPro" id="IPR012902">
    <property type="entry name" value="N_methyl_site"/>
</dbReference>
<keyword evidence="4" id="KW-0488">Methylation</keyword>
<dbReference type="GO" id="GO:0005886">
    <property type="term" value="C:plasma membrane"/>
    <property type="evidence" value="ECO:0007669"/>
    <property type="project" value="UniProtKB-SubCell"/>
</dbReference>
<dbReference type="InterPro" id="IPR022346">
    <property type="entry name" value="T2SS_GspH"/>
</dbReference>
<evidence type="ECO:0000259" key="13">
    <source>
        <dbReference type="Pfam" id="PF12019"/>
    </source>
</evidence>
<feature type="domain" description="General secretion pathway GspH" evidence="13">
    <location>
        <begin position="46"/>
        <end position="161"/>
    </location>
</feature>
<evidence type="ECO:0000256" key="11">
    <source>
        <dbReference type="SAM" id="MobiDB-lite"/>
    </source>
</evidence>
<protein>
    <recommendedName>
        <fullName evidence="2">Type II secretion system protein H</fullName>
    </recommendedName>
    <alternativeName>
        <fullName evidence="10">General secretion pathway protein H</fullName>
    </alternativeName>
</protein>
<dbReference type="Pfam" id="PF12019">
    <property type="entry name" value="GspH"/>
    <property type="match status" value="1"/>
</dbReference>
<evidence type="ECO:0000256" key="12">
    <source>
        <dbReference type="SAM" id="Phobius"/>
    </source>
</evidence>
<dbReference type="AlphaFoldDB" id="A0A4R7JVD3"/>
<dbReference type="EMBL" id="SOAX01000003">
    <property type="protein sequence ID" value="TDT41373.1"/>
    <property type="molecule type" value="Genomic_DNA"/>
</dbReference>
<dbReference type="InterPro" id="IPR045584">
    <property type="entry name" value="Pilin-like"/>
</dbReference>
<dbReference type="PROSITE" id="PS00409">
    <property type="entry name" value="PROKAR_NTER_METHYL"/>
    <property type="match status" value="1"/>
</dbReference>
<reference evidence="14 15" key="1">
    <citation type="submission" date="2019-03" db="EMBL/GenBank/DDBJ databases">
        <title>Genomic Encyclopedia of Type Strains, Phase IV (KMG-IV): sequencing the most valuable type-strain genomes for metagenomic binning, comparative biology and taxonomic classification.</title>
        <authorList>
            <person name="Goeker M."/>
        </authorList>
    </citation>
    <scope>NUCLEOTIDE SEQUENCE [LARGE SCALE GENOMIC DNA]</scope>
    <source>
        <strain evidence="14 15">DSM 15505</strain>
    </source>
</reference>
<dbReference type="GO" id="GO:0015628">
    <property type="term" value="P:protein secretion by the type II secretion system"/>
    <property type="evidence" value="ECO:0007669"/>
    <property type="project" value="InterPro"/>
</dbReference>
<proteinExistence type="inferred from homology"/>
<evidence type="ECO:0000256" key="2">
    <source>
        <dbReference type="ARBA" id="ARBA00021549"/>
    </source>
</evidence>
<keyword evidence="5" id="KW-0997">Cell inner membrane</keyword>
<evidence type="ECO:0000313" key="14">
    <source>
        <dbReference type="EMBL" id="TDT41373.1"/>
    </source>
</evidence>
<evidence type="ECO:0000256" key="5">
    <source>
        <dbReference type="ARBA" id="ARBA00022519"/>
    </source>
</evidence>
<dbReference type="Pfam" id="PF07963">
    <property type="entry name" value="N_methyl"/>
    <property type="match status" value="1"/>
</dbReference>
<gene>
    <name evidence="14" type="ORF">DES49_1456</name>
</gene>